<dbReference type="AlphaFoldDB" id="A0A8J2U6J7"/>
<name>A0A8J2U6J7_9BACT</name>
<keyword evidence="2" id="KW-1185">Reference proteome</keyword>
<gene>
    <name evidence="1" type="ORF">GCM10011511_01370</name>
</gene>
<protein>
    <submittedName>
        <fullName evidence="1">Uncharacterized protein</fullName>
    </submittedName>
</protein>
<dbReference type="RefSeq" id="WP_188927512.1">
    <property type="nucleotide sequence ID" value="NZ_BMJC01000001.1"/>
</dbReference>
<reference evidence="1" key="2">
    <citation type="submission" date="2020-09" db="EMBL/GenBank/DDBJ databases">
        <authorList>
            <person name="Sun Q."/>
            <person name="Zhou Y."/>
        </authorList>
    </citation>
    <scope>NUCLEOTIDE SEQUENCE</scope>
    <source>
        <strain evidence="1">CGMCC 1.15448</strain>
    </source>
</reference>
<evidence type="ECO:0000313" key="1">
    <source>
        <dbReference type="EMBL" id="GGA82131.1"/>
    </source>
</evidence>
<evidence type="ECO:0000313" key="2">
    <source>
        <dbReference type="Proteomes" id="UP000607559"/>
    </source>
</evidence>
<dbReference type="EMBL" id="BMJC01000001">
    <property type="protein sequence ID" value="GGA82131.1"/>
    <property type="molecule type" value="Genomic_DNA"/>
</dbReference>
<organism evidence="1 2">
    <name type="scientific">Puia dinghuensis</name>
    <dbReference type="NCBI Taxonomy" id="1792502"/>
    <lineage>
        <taxon>Bacteria</taxon>
        <taxon>Pseudomonadati</taxon>
        <taxon>Bacteroidota</taxon>
        <taxon>Chitinophagia</taxon>
        <taxon>Chitinophagales</taxon>
        <taxon>Chitinophagaceae</taxon>
        <taxon>Puia</taxon>
    </lineage>
</organism>
<proteinExistence type="predicted"/>
<comment type="caution">
    <text evidence="1">The sequence shown here is derived from an EMBL/GenBank/DDBJ whole genome shotgun (WGS) entry which is preliminary data.</text>
</comment>
<reference evidence="1" key="1">
    <citation type="journal article" date="2014" name="Int. J. Syst. Evol. Microbiol.">
        <title>Complete genome sequence of Corynebacterium casei LMG S-19264T (=DSM 44701T), isolated from a smear-ripened cheese.</title>
        <authorList>
            <consortium name="US DOE Joint Genome Institute (JGI-PGF)"/>
            <person name="Walter F."/>
            <person name="Albersmeier A."/>
            <person name="Kalinowski J."/>
            <person name="Ruckert C."/>
        </authorList>
    </citation>
    <scope>NUCLEOTIDE SEQUENCE</scope>
    <source>
        <strain evidence="1">CGMCC 1.15448</strain>
    </source>
</reference>
<accession>A0A8J2U6J7</accession>
<sequence>MLKKDFNKLIELAQKQLQEKVSKEEALRSLVRADILDEAGKLTSPYSHLAKLSGKPH</sequence>
<dbReference type="Proteomes" id="UP000607559">
    <property type="component" value="Unassembled WGS sequence"/>
</dbReference>